<comment type="caution">
    <text evidence="7">The sequence shown here is derived from an EMBL/GenBank/DDBJ whole genome shotgun (WGS) entry which is preliminary data.</text>
</comment>
<dbReference type="Gene3D" id="1.20.58.340">
    <property type="entry name" value="Magnesium transport protein CorA, transmembrane region"/>
    <property type="match status" value="2"/>
</dbReference>
<keyword evidence="5 6" id="KW-0472">Membrane</keyword>
<feature type="transmembrane region" description="Helical" evidence="6">
    <location>
        <begin position="261"/>
        <end position="281"/>
    </location>
</feature>
<proteinExistence type="inferred from homology"/>
<evidence type="ECO:0000313" key="7">
    <source>
        <dbReference type="EMBL" id="RDX01490.1"/>
    </source>
</evidence>
<dbReference type="GO" id="GO:0046873">
    <property type="term" value="F:metal ion transmembrane transporter activity"/>
    <property type="evidence" value="ECO:0007669"/>
    <property type="project" value="InterPro"/>
</dbReference>
<dbReference type="AlphaFoldDB" id="A0A3D8TRT0"/>
<organism evidence="7 8">
    <name type="scientific">Listeria kieliensis</name>
    <dbReference type="NCBI Taxonomy" id="1621700"/>
    <lineage>
        <taxon>Bacteria</taxon>
        <taxon>Bacillati</taxon>
        <taxon>Bacillota</taxon>
        <taxon>Bacilli</taxon>
        <taxon>Bacillales</taxon>
        <taxon>Listeriaceae</taxon>
        <taxon>Listeria</taxon>
    </lineage>
</organism>
<dbReference type="CDD" id="cd12827">
    <property type="entry name" value="EcCorA_ZntB-like_u2"/>
    <property type="match status" value="1"/>
</dbReference>
<evidence type="ECO:0000313" key="8">
    <source>
        <dbReference type="Proteomes" id="UP000257055"/>
    </source>
</evidence>
<feature type="transmembrane region" description="Helical" evidence="6">
    <location>
        <begin position="293"/>
        <end position="313"/>
    </location>
</feature>
<dbReference type="Pfam" id="PF01544">
    <property type="entry name" value="CorA"/>
    <property type="match status" value="1"/>
</dbReference>
<dbReference type="InterPro" id="IPR002523">
    <property type="entry name" value="MgTranspt_CorA/ZnTranspt_ZntB"/>
</dbReference>
<protein>
    <submittedName>
        <fullName evidence="7">Magnesium transporter</fullName>
    </submittedName>
</protein>
<dbReference type="InterPro" id="IPR045861">
    <property type="entry name" value="CorA_cytoplasmic_dom"/>
</dbReference>
<evidence type="ECO:0000256" key="4">
    <source>
        <dbReference type="ARBA" id="ARBA00022989"/>
    </source>
</evidence>
<evidence type="ECO:0000256" key="1">
    <source>
        <dbReference type="ARBA" id="ARBA00004141"/>
    </source>
</evidence>
<sequence>MIEFFETGDQNKIKQIDKPSENCWIKVTAPTNEEIYQLCEKYGVPRDYFFDALDTEERSRVEMERLDETFKHSLVIVDCPYASKDELGYKMYETLPIGIILTHEMIMTVTLKKTPVLENIGTDKTEKYYNTGKRGQFLLTILYAVSFYYLRYLNEIIRSTNQLELRIKQSIKNEELYAFMAVQKSLVFFATALQSNKATLDKIASFGHFMWDKGNRDLLQDVLVENKQAIAMTDTYTQIISGMSDIFSSVISNNLNMVMKFLTSFTIILSLPTIIGSIYGMNVKLPFAEYAHAFSLIMIFTLVVTLVVTLIFWRKKYF</sequence>
<comment type="subcellular location">
    <subcellularLocation>
        <location evidence="1">Membrane</location>
        <topology evidence="1">Multi-pass membrane protein</topology>
    </subcellularLocation>
</comment>
<dbReference type="Gene3D" id="3.30.460.20">
    <property type="entry name" value="CorA soluble domain-like"/>
    <property type="match status" value="1"/>
</dbReference>
<gene>
    <name evidence="7" type="ORF">UR08_06230</name>
</gene>
<name>A0A3D8TRT0_9LIST</name>
<accession>A0A3D8TRT0</accession>
<dbReference type="InterPro" id="IPR045863">
    <property type="entry name" value="CorA_TM1_TM2"/>
</dbReference>
<evidence type="ECO:0000256" key="3">
    <source>
        <dbReference type="ARBA" id="ARBA00022692"/>
    </source>
</evidence>
<evidence type="ECO:0000256" key="5">
    <source>
        <dbReference type="ARBA" id="ARBA00023136"/>
    </source>
</evidence>
<reference evidence="8" key="1">
    <citation type="submission" date="2015-04" db="EMBL/GenBank/DDBJ databases">
        <authorList>
            <person name="Schardt J."/>
            <person name="Mueller-Herbst S."/>
            <person name="Scherer S."/>
            <person name="Huptas C."/>
        </authorList>
    </citation>
    <scope>NUCLEOTIDE SEQUENCE [LARGE SCALE GENOMIC DNA]</scope>
    <source>
        <strain evidence="8">Kiel-L1</strain>
    </source>
</reference>
<dbReference type="PANTHER" id="PTHR47891">
    <property type="entry name" value="TRANSPORTER-RELATED"/>
    <property type="match status" value="1"/>
</dbReference>
<dbReference type="RefSeq" id="WP_115753735.1">
    <property type="nucleotide sequence ID" value="NZ_LARY01000002.1"/>
</dbReference>
<dbReference type="PANTHER" id="PTHR47891:SF2">
    <property type="entry name" value="MAGNESIUM AND COBALT TRANSPORTER"/>
    <property type="match status" value="1"/>
</dbReference>
<dbReference type="InterPro" id="IPR047199">
    <property type="entry name" value="CorA-like"/>
</dbReference>
<keyword evidence="3 6" id="KW-0812">Transmembrane</keyword>
<keyword evidence="8" id="KW-1185">Reference proteome</keyword>
<comment type="similarity">
    <text evidence="2">Belongs to the CorA metal ion transporter (MIT) (TC 1.A.35) family.</text>
</comment>
<dbReference type="SUPFAM" id="SSF144083">
    <property type="entry name" value="Magnesium transport protein CorA, transmembrane region"/>
    <property type="match status" value="1"/>
</dbReference>
<dbReference type="Proteomes" id="UP000257055">
    <property type="component" value="Unassembled WGS sequence"/>
</dbReference>
<evidence type="ECO:0000256" key="2">
    <source>
        <dbReference type="ARBA" id="ARBA00009765"/>
    </source>
</evidence>
<dbReference type="EMBL" id="LARY01000002">
    <property type="protein sequence ID" value="RDX01490.1"/>
    <property type="molecule type" value="Genomic_DNA"/>
</dbReference>
<evidence type="ECO:0000256" key="6">
    <source>
        <dbReference type="SAM" id="Phobius"/>
    </source>
</evidence>
<dbReference type="GO" id="GO:0016020">
    <property type="term" value="C:membrane"/>
    <property type="evidence" value="ECO:0007669"/>
    <property type="project" value="UniProtKB-SubCell"/>
</dbReference>
<feature type="transmembrane region" description="Helical" evidence="6">
    <location>
        <begin position="135"/>
        <end position="153"/>
    </location>
</feature>
<dbReference type="SUPFAM" id="SSF143865">
    <property type="entry name" value="CorA soluble domain-like"/>
    <property type="match status" value="1"/>
</dbReference>
<keyword evidence="4 6" id="KW-1133">Transmembrane helix</keyword>